<dbReference type="Pfam" id="PF00849">
    <property type="entry name" value="PseudoU_synth_2"/>
    <property type="match status" value="1"/>
</dbReference>
<feature type="domain" description="Pseudouridine synthase RsuA/RluA-like" evidence="5">
    <location>
        <begin position="99"/>
        <end position="262"/>
    </location>
</feature>
<dbReference type="SUPFAM" id="SSF55174">
    <property type="entry name" value="Alpha-L RNA-binding motif"/>
    <property type="match status" value="1"/>
</dbReference>
<feature type="region of interest" description="Disordered" evidence="4">
    <location>
        <begin position="336"/>
        <end position="572"/>
    </location>
</feature>
<dbReference type="InterPro" id="IPR006145">
    <property type="entry name" value="PsdUridine_synth_RsuA/RluA"/>
</dbReference>
<evidence type="ECO:0000256" key="3">
    <source>
        <dbReference type="PROSITE-ProRule" id="PRU00182"/>
    </source>
</evidence>
<keyword evidence="2" id="KW-0413">Isomerase</keyword>
<feature type="compositionally biased region" description="Basic and acidic residues" evidence="4">
    <location>
        <begin position="411"/>
        <end position="424"/>
    </location>
</feature>
<dbReference type="Gene3D" id="3.30.2350.10">
    <property type="entry name" value="Pseudouridine synthase"/>
    <property type="match status" value="1"/>
</dbReference>
<dbReference type="PANTHER" id="PTHR21600:SF44">
    <property type="entry name" value="RIBOSOMAL LARGE SUBUNIT PSEUDOURIDINE SYNTHASE D"/>
    <property type="match status" value="1"/>
</dbReference>
<evidence type="ECO:0000259" key="5">
    <source>
        <dbReference type="Pfam" id="PF00849"/>
    </source>
</evidence>
<name>A0ABM8DTH9_9BACT</name>
<protein>
    <recommendedName>
        <fullName evidence="5">Pseudouridine synthase RsuA/RluA-like domain-containing protein</fullName>
    </recommendedName>
</protein>
<dbReference type="CDD" id="cd02869">
    <property type="entry name" value="PseudoU_synth_RluA_like"/>
    <property type="match status" value="1"/>
</dbReference>
<dbReference type="PANTHER" id="PTHR21600">
    <property type="entry name" value="MITOCHONDRIAL RNA PSEUDOURIDINE SYNTHASE"/>
    <property type="match status" value="1"/>
</dbReference>
<accession>A0ABM8DTH9</accession>
<evidence type="ECO:0000256" key="4">
    <source>
        <dbReference type="SAM" id="MobiDB-lite"/>
    </source>
</evidence>
<evidence type="ECO:0000313" key="6">
    <source>
        <dbReference type="EMBL" id="BDU70374.1"/>
    </source>
</evidence>
<dbReference type="InterPro" id="IPR006224">
    <property type="entry name" value="PsdUridine_synth_RluA-like_CS"/>
</dbReference>
<dbReference type="InterPro" id="IPR020103">
    <property type="entry name" value="PsdUridine_synth_cat_dom_sf"/>
</dbReference>
<evidence type="ECO:0000256" key="1">
    <source>
        <dbReference type="ARBA" id="ARBA00010876"/>
    </source>
</evidence>
<feature type="compositionally biased region" description="Basic and acidic residues" evidence="4">
    <location>
        <begin position="389"/>
        <end position="403"/>
    </location>
</feature>
<sequence length="572" mass="64614">MTEGVAMARIEREWQAEHEGAALASELHRVMVISHRQAKGFIDGRCVTVNDQLAEKHGQRLKVGDKVKVAFDPEQTYEVLPPARKLQAGPYETLWEDTHLLFVFKPAGLLTVPAEKPGEPSLAEAITESYRRRGFKRFNLYIVHRLDRFTSGVLVFAKTPEALHGLKKHFELHRLQRVYFAILVGELPENSGTLAGHLIEHAKSLKMSVATVRKGPGGGKRMPAGAKEAVTHYRVIERLPGHTVVEVKLETGRRNQIRVQFADRGYPLLGDQVYGVESPLLDRQALHAELLGFKHPVTEEQVTVTAPMPADMEAALKALRNQARIVRASTGVKGEEGIFQPTESRDHKLKRVARAKRYDEQEGAPARPMRPRREDGDTRPHRPSGPNDRPARPRRDGEDERPRRTFGSTDRPTRPRREDGDARPHRPSGPNDRPARPRRDGEDERPRRTFGAADRPTRPRREDGDARPHRPSGPNDRPARPRRDGEDERPRRTFGAADRPARPRREDGDARPRRPSGPNDRPARPRREDGEARPRRTFGAADRPSGPRREGPADRPTRKPAPRTGKPKPRKP</sequence>
<keyword evidence="7" id="KW-1185">Reference proteome</keyword>
<dbReference type="PROSITE" id="PS50889">
    <property type="entry name" value="S4"/>
    <property type="match status" value="1"/>
</dbReference>
<dbReference type="Proteomes" id="UP001242010">
    <property type="component" value="Chromosome"/>
</dbReference>
<organism evidence="6 7">
    <name type="scientific">Geothrix oryzae</name>
    <dbReference type="NCBI Taxonomy" id="2927975"/>
    <lineage>
        <taxon>Bacteria</taxon>
        <taxon>Pseudomonadati</taxon>
        <taxon>Acidobacteriota</taxon>
        <taxon>Holophagae</taxon>
        <taxon>Holophagales</taxon>
        <taxon>Holophagaceae</taxon>
        <taxon>Geothrix</taxon>
    </lineage>
</organism>
<proteinExistence type="inferred from homology"/>
<dbReference type="InterPro" id="IPR050188">
    <property type="entry name" value="RluA_PseudoU_synthase"/>
</dbReference>
<feature type="compositionally biased region" description="Basic and acidic residues" evidence="4">
    <location>
        <begin position="433"/>
        <end position="447"/>
    </location>
</feature>
<feature type="compositionally biased region" description="Basic and acidic residues" evidence="4">
    <location>
        <begin position="371"/>
        <end position="380"/>
    </location>
</feature>
<feature type="compositionally biased region" description="Basic and acidic residues" evidence="4">
    <location>
        <begin position="499"/>
        <end position="512"/>
    </location>
</feature>
<reference evidence="7" key="1">
    <citation type="journal article" date="2023" name="Int. J. Syst. Evol. Microbiol.">
        <title>Mesoterricola silvestris gen. nov., sp. nov., Mesoterricola sediminis sp. nov., Geothrix oryzae sp. nov., Geothrix edaphica sp. nov., Geothrix rubra sp. nov., and Geothrix limicola sp. nov., six novel members of Acidobacteriota isolated from soils.</title>
        <authorList>
            <person name="Itoh H."/>
            <person name="Sugisawa Y."/>
            <person name="Mise K."/>
            <person name="Xu Z."/>
            <person name="Kuniyasu M."/>
            <person name="Ushijima N."/>
            <person name="Kawano K."/>
            <person name="Kobayashi E."/>
            <person name="Shiratori Y."/>
            <person name="Masuda Y."/>
            <person name="Senoo K."/>
        </authorList>
    </citation>
    <scope>NUCLEOTIDE SEQUENCE [LARGE SCALE GENOMIC DNA]</scope>
    <source>
        <strain evidence="7">Red222</strain>
    </source>
</reference>
<dbReference type="EMBL" id="AP027079">
    <property type="protein sequence ID" value="BDU70374.1"/>
    <property type="molecule type" value="Genomic_DNA"/>
</dbReference>
<evidence type="ECO:0000256" key="2">
    <source>
        <dbReference type="ARBA" id="ARBA00023235"/>
    </source>
</evidence>
<comment type="similarity">
    <text evidence="1">Belongs to the pseudouridine synthase RluA family.</text>
</comment>
<dbReference type="PROSITE" id="PS01129">
    <property type="entry name" value="PSI_RLU"/>
    <property type="match status" value="1"/>
</dbReference>
<gene>
    <name evidence="6" type="ORF">GETHOR_24750</name>
</gene>
<keyword evidence="3" id="KW-0694">RNA-binding</keyword>
<feature type="compositionally biased region" description="Basic residues" evidence="4">
    <location>
        <begin position="558"/>
        <end position="572"/>
    </location>
</feature>
<dbReference type="CDD" id="cd00165">
    <property type="entry name" value="S4"/>
    <property type="match status" value="1"/>
</dbReference>
<evidence type="ECO:0000313" key="7">
    <source>
        <dbReference type="Proteomes" id="UP001242010"/>
    </source>
</evidence>
<feature type="compositionally biased region" description="Basic and acidic residues" evidence="4">
    <location>
        <begin position="545"/>
        <end position="557"/>
    </location>
</feature>
<feature type="compositionally biased region" description="Basic and acidic residues" evidence="4">
    <location>
        <begin position="521"/>
        <end position="534"/>
    </location>
</feature>
<dbReference type="SUPFAM" id="SSF55120">
    <property type="entry name" value="Pseudouridine synthase"/>
    <property type="match status" value="1"/>
</dbReference>
<feature type="compositionally biased region" description="Basic and acidic residues" evidence="4">
    <location>
        <begin position="455"/>
        <end position="468"/>
    </location>
</feature>
<feature type="compositionally biased region" description="Basic and acidic residues" evidence="4">
    <location>
        <begin position="477"/>
        <end position="491"/>
    </location>
</feature>